<reference evidence="3" key="1">
    <citation type="submission" date="2012-08" db="EMBL/GenBank/DDBJ databases">
        <title>The Genome Sequence of Wuchereria bancrofti.</title>
        <authorList>
            <person name="Nutman T.B."/>
            <person name="Fink D.L."/>
            <person name="Russ C."/>
            <person name="Young S."/>
            <person name="Zeng Q."/>
            <person name="Koehrsen M."/>
            <person name="Alvarado L."/>
            <person name="Berlin A."/>
            <person name="Chapman S.B."/>
            <person name="Chen Z."/>
            <person name="Freedman E."/>
            <person name="Gellesch M."/>
            <person name="Goldberg J."/>
            <person name="Griggs A."/>
            <person name="Gujja S."/>
            <person name="Heilman E.R."/>
            <person name="Heiman D."/>
            <person name="Hepburn T."/>
            <person name="Howarth C."/>
            <person name="Jen D."/>
            <person name="Larson L."/>
            <person name="Lewis B."/>
            <person name="Mehta T."/>
            <person name="Park D."/>
            <person name="Pearson M."/>
            <person name="Roberts A."/>
            <person name="Saif S."/>
            <person name="Shea T."/>
            <person name="Shenoy N."/>
            <person name="Sisk P."/>
            <person name="Stolte C."/>
            <person name="Sykes S."/>
            <person name="Walk T."/>
            <person name="White J."/>
            <person name="Yandava C."/>
            <person name="Haas B."/>
            <person name="Henn M.R."/>
            <person name="Nusbaum C."/>
            <person name="Birren B."/>
        </authorList>
    </citation>
    <scope>NUCLEOTIDE SEQUENCE [LARGE SCALE GENOMIC DNA]</scope>
    <source>
        <strain evidence="3">NA</strain>
    </source>
</reference>
<evidence type="ECO:0000313" key="4">
    <source>
        <dbReference type="Proteomes" id="UP000270924"/>
    </source>
</evidence>
<name>J9EZQ8_WUCBA</name>
<proteinExistence type="predicted"/>
<dbReference type="Proteomes" id="UP000004810">
    <property type="component" value="Unassembled WGS sequence"/>
</dbReference>
<reference evidence="2 4" key="3">
    <citation type="submission" date="2018-11" db="EMBL/GenBank/DDBJ databases">
        <authorList>
            <consortium name="Pathogen Informatics"/>
        </authorList>
    </citation>
    <scope>NUCLEOTIDE SEQUENCE [LARGE SCALE GENOMIC DNA]</scope>
</reference>
<evidence type="ECO:0000313" key="1">
    <source>
        <dbReference type="EMBL" id="EJW80609.1"/>
    </source>
</evidence>
<keyword evidence="4" id="KW-1185">Reference proteome</keyword>
<organism evidence="1 3">
    <name type="scientific">Wuchereria bancrofti</name>
    <dbReference type="NCBI Taxonomy" id="6293"/>
    <lineage>
        <taxon>Eukaryota</taxon>
        <taxon>Metazoa</taxon>
        <taxon>Ecdysozoa</taxon>
        <taxon>Nematoda</taxon>
        <taxon>Chromadorea</taxon>
        <taxon>Rhabditida</taxon>
        <taxon>Spirurina</taxon>
        <taxon>Spiruromorpha</taxon>
        <taxon>Filarioidea</taxon>
        <taxon>Onchocercidae</taxon>
        <taxon>Wuchereria</taxon>
    </lineage>
</organism>
<evidence type="ECO:0000313" key="3">
    <source>
        <dbReference type="Proteomes" id="UP000004810"/>
    </source>
</evidence>
<dbReference type="Proteomes" id="UP000270924">
    <property type="component" value="Unassembled WGS sequence"/>
</dbReference>
<protein>
    <submittedName>
        <fullName evidence="1">Uncharacterized protein</fullName>
    </submittedName>
</protein>
<reference evidence="1" key="2">
    <citation type="submission" date="2012-08" db="EMBL/GenBank/DDBJ databases">
        <title>The Genome Sequence of Wuchereria bancrofti.</title>
        <authorList>
            <consortium name="The Broad Institute Genome Sequencing Platform"/>
            <consortium name="Broad Institute Genome Sequencing Center for Infectious Disease"/>
            <person name="Nutman T.B."/>
            <person name="Fink D.L."/>
            <person name="Russ C."/>
            <person name="Young S."/>
            <person name="Zeng Q."/>
            <person name="Koehrsen M."/>
            <person name="Alvarado L."/>
            <person name="Berlin A."/>
            <person name="Borenstein D."/>
            <person name="Chapman S.B."/>
            <person name="Chen Z."/>
            <person name="Engels R."/>
            <person name="Freedman E."/>
            <person name="Gellesch M."/>
            <person name="Goldberg J."/>
            <person name="Griggs A."/>
            <person name="Gujja S."/>
            <person name="Heilman E.R."/>
            <person name="Heiman D."/>
            <person name="Hepburn T."/>
            <person name="Howarth C."/>
            <person name="Jen D."/>
            <person name="Larson L."/>
            <person name="Lewis B."/>
            <person name="Mehta T."/>
            <person name="Park D."/>
            <person name="Pearson M."/>
            <person name="Richards J."/>
            <person name="Roberts A."/>
            <person name="Saif S."/>
            <person name="Shea T."/>
            <person name="Shenoy N."/>
            <person name="Sisk P."/>
            <person name="Stolte C."/>
            <person name="Sykes S."/>
            <person name="Walk T."/>
            <person name="White J."/>
            <person name="Yandava C."/>
            <person name="Haas B."/>
            <person name="Henn M.R."/>
            <person name="Nusbaum C."/>
            <person name="Birren B."/>
        </authorList>
    </citation>
    <scope>NUCLEOTIDE SEQUENCE</scope>
</reference>
<gene>
    <name evidence="2" type="ORF">WBA_LOCUS5927</name>
    <name evidence="1" type="ORF">WUBG_08481</name>
</gene>
<sequence length="106" mass="12107">MLVKEGQLDYEWTIRPNDPSSFGESFSNGISQMTFVPLTNSTSNSAYPHNCPKYSIRDVCYMQNVCYMPGKWTIIMPGKWTTIMPGKLITISNKYPRSSQKQTKNV</sequence>
<dbReference type="AlphaFoldDB" id="J9EZQ8"/>
<dbReference type="EMBL" id="ADBV01004346">
    <property type="protein sequence ID" value="EJW80609.1"/>
    <property type="molecule type" value="Genomic_DNA"/>
</dbReference>
<dbReference type="EMBL" id="UYWW01003198">
    <property type="protein sequence ID" value="VDM12541.1"/>
    <property type="molecule type" value="Genomic_DNA"/>
</dbReference>
<dbReference type="InParanoid" id="J9EZQ8"/>
<accession>J9EZQ8</accession>
<evidence type="ECO:0000313" key="2">
    <source>
        <dbReference type="EMBL" id="VDM12541.1"/>
    </source>
</evidence>